<feature type="transmembrane region" description="Helical" evidence="6">
    <location>
        <begin position="256"/>
        <end position="276"/>
    </location>
</feature>
<dbReference type="FunCoup" id="A0A2K1IXE7">
    <property type="interactions" value="803"/>
</dbReference>
<evidence type="ECO:0000256" key="3">
    <source>
        <dbReference type="ARBA" id="ARBA00022692"/>
    </source>
</evidence>
<comment type="subcellular location">
    <subcellularLocation>
        <location evidence="1">Membrane</location>
        <topology evidence="1">Multi-pass membrane protein</topology>
    </subcellularLocation>
</comment>
<reference evidence="8 10" key="2">
    <citation type="journal article" date="2018" name="Plant J.">
        <title>The Physcomitrella patens chromosome-scale assembly reveals moss genome structure and evolution.</title>
        <authorList>
            <person name="Lang D."/>
            <person name="Ullrich K.K."/>
            <person name="Murat F."/>
            <person name="Fuchs J."/>
            <person name="Jenkins J."/>
            <person name="Haas F.B."/>
            <person name="Piednoel M."/>
            <person name="Gundlach H."/>
            <person name="Van Bel M."/>
            <person name="Meyberg R."/>
            <person name="Vives C."/>
            <person name="Morata J."/>
            <person name="Symeonidi A."/>
            <person name="Hiss M."/>
            <person name="Muchero W."/>
            <person name="Kamisugi Y."/>
            <person name="Saleh O."/>
            <person name="Blanc G."/>
            <person name="Decker E.L."/>
            <person name="van Gessel N."/>
            <person name="Grimwood J."/>
            <person name="Hayes R.D."/>
            <person name="Graham S.W."/>
            <person name="Gunter L.E."/>
            <person name="McDaniel S.F."/>
            <person name="Hoernstein S.N.W."/>
            <person name="Larsson A."/>
            <person name="Li F.W."/>
            <person name="Perroud P.F."/>
            <person name="Phillips J."/>
            <person name="Ranjan P."/>
            <person name="Rokshar D.S."/>
            <person name="Rothfels C.J."/>
            <person name="Schneider L."/>
            <person name="Shu S."/>
            <person name="Stevenson D.W."/>
            <person name="Thummler F."/>
            <person name="Tillich M."/>
            <person name="Villarreal Aguilar J.C."/>
            <person name="Widiez T."/>
            <person name="Wong G.K."/>
            <person name="Wymore A."/>
            <person name="Zhang Y."/>
            <person name="Zimmer A.D."/>
            <person name="Quatrano R.S."/>
            <person name="Mayer K.F.X."/>
            <person name="Goodstein D."/>
            <person name="Casacuberta J.M."/>
            <person name="Vandepoele K."/>
            <person name="Reski R."/>
            <person name="Cuming A.C."/>
            <person name="Tuskan G.A."/>
            <person name="Maumus F."/>
            <person name="Salse J."/>
            <person name="Schmutz J."/>
            <person name="Rensing S.A."/>
        </authorList>
    </citation>
    <scope>NUCLEOTIDE SEQUENCE [LARGE SCALE GENOMIC DNA]</scope>
    <source>
        <strain evidence="9 10">cv. Gransden 2004</strain>
    </source>
</reference>
<keyword evidence="4 6" id="KW-1133">Transmembrane helix</keyword>
<name>A0A2K1IXE7_PHYPA</name>
<evidence type="ECO:0000313" key="9">
    <source>
        <dbReference type="EnsemblPlants" id="Pp3c19_6070V3.1"/>
    </source>
</evidence>
<dbReference type="STRING" id="3218.A0A2K1IXE7"/>
<dbReference type="GO" id="GO:0016020">
    <property type="term" value="C:membrane"/>
    <property type="evidence" value="ECO:0007669"/>
    <property type="project" value="UniProtKB-SubCell"/>
</dbReference>
<dbReference type="EMBL" id="ABEU02000019">
    <property type="protein sequence ID" value="PNR33944.1"/>
    <property type="molecule type" value="Genomic_DNA"/>
</dbReference>
<feature type="domain" description="EamA" evidence="7">
    <location>
        <begin position="169"/>
        <end position="298"/>
    </location>
</feature>
<reference evidence="9" key="3">
    <citation type="submission" date="2020-12" db="UniProtKB">
        <authorList>
            <consortium name="EnsemblPlants"/>
        </authorList>
    </citation>
    <scope>IDENTIFICATION</scope>
</reference>
<feature type="transmembrane region" description="Helical" evidence="6">
    <location>
        <begin position="226"/>
        <end position="244"/>
    </location>
</feature>
<reference evidence="8 10" key="1">
    <citation type="journal article" date="2008" name="Science">
        <title>The Physcomitrella genome reveals evolutionary insights into the conquest of land by plants.</title>
        <authorList>
            <person name="Rensing S."/>
            <person name="Lang D."/>
            <person name="Zimmer A."/>
            <person name="Terry A."/>
            <person name="Salamov A."/>
            <person name="Shapiro H."/>
            <person name="Nishiyama T."/>
            <person name="Perroud P.-F."/>
            <person name="Lindquist E."/>
            <person name="Kamisugi Y."/>
            <person name="Tanahashi T."/>
            <person name="Sakakibara K."/>
            <person name="Fujita T."/>
            <person name="Oishi K."/>
            <person name="Shin-I T."/>
            <person name="Kuroki Y."/>
            <person name="Toyoda A."/>
            <person name="Suzuki Y."/>
            <person name="Hashimoto A."/>
            <person name="Yamaguchi K."/>
            <person name="Sugano A."/>
            <person name="Kohara Y."/>
            <person name="Fujiyama A."/>
            <person name="Anterola A."/>
            <person name="Aoki S."/>
            <person name="Ashton N."/>
            <person name="Barbazuk W.B."/>
            <person name="Barker E."/>
            <person name="Bennetzen J."/>
            <person name="Bezanilla M."/>
            <person name="Blankenship R."/>
            <person name="Cho S.H."/>
            <person name="Dutcher S."/>
            <person name="Estelle M."/>
            <person name="Fawcett J.A."/>
            <person name="Gundlach H."/>
            <person name="Hanada K."/>
            <person name="Heyl A."/>
            <person name="Hicks K.A."/>
            <person name="Hugh J."/>
            <person name="Lohr M."/>
            <person name="Mayer K."/>
            <person name="Melkozernov A."/>
            <person name="Murata T."/>
            <person name="Nelson D."/>
            <person name="Pils B."/>
            <person name="Prigge M."/>
            <person name="Reiss B."/>
            <person name="Renner T."/>
            <person name="Rombauts S."/>
            <person name="Rushton P."/>
            <person name="Sanderfoot A."/>
            <person name="Schween G."/>
            <person name="Shiu S.-H."/>
            <person name="Stueber K."/>
            <person name="Theodoulou F.L."/>
            <person name="Tu H."/>
            <person name="Van de Peer Y."/>
            <person name="Verrier P.J."/>
            <person name="Waters E."/>
            <person name="Wood A."/>
            <person name="Yang L."/>
            <person name="Cove D."/>
            <person name="Cuming A."/>
            <person name="Hasebe M."/>
            <person name="Lucas S."/>
            <person name="Mishler D.B."/>
            <person name="Reski R."/>
            <person name="Grigoriev I."/>
            <person name="Quatrano R.S."/>
            <person name="Boore J.L."/>
        </authorList>
    </citation>
    <scope>NUCLEOTIDE SEQUENCE [LARGE SCALE GENOMIC DNA]</scope>
    <source>
        <strain evidence="9 10">cv. Gransden 2004</strain>
    </source>
</reference>
<gene>
    <name evidence="9" type="primary">LOC112295895</name>
    <name evidence="8" type="ORF">PHYPA_023760</name>
</gene>
<dbReference type="EnsemblPlants" id="Pp3c19_6070V3.2">
    <property type="protein sequence ID" value="Pp3c19_6070V3.2"/>
    <property type="gene ID" value="Pp3c19_6070"/>
</dbReference>
<protein>
    <recommendedName>
        <fullName evidence="7">EamA domain-containing protein</fullName>
    </recommendedName>
</protein>
<sequence length="487" mass="52763">MQVCKCVDAMAMATQMTRCWSASWPKRLELENGNVRCIRRQRRYSLKGPSEIFFLYRTQSHSFHTYKPKLFATLPMFATKDDNQGSQKVVVSDLSSSGNETTIGTDEEEEMNCIGTAMDVECVTSFNEVDGADSLGKRPERVLTNTARQTKNEKTDSESSLIESVLDTLLLLSPFFFWGTAMVAMKGILPKAGPMFVASTRLIPAGALVIGFASAKGKKMPAGSSAWFAIALFGLVDATCFQGFLTEGLRRTSAGLGSVIIDSQPLTVAILASILFGETLGPIAIVGLGLGVVGLVLLEVPLEVLQNIPQPGGTQDVVQSTSSIVQPAEGTWSIWDSGEWWMLLAAQSMAVGTVMVRWVSKFSDPIMATGWHMILGGLPLLALSVWQQDPAISGHIQDLSASDWAALFYTSVFGSAISYGVFFYNATKGNLTKLSSLTFLTPMFAAFFGYLLLDEKLNGIQLAGASVTLLSIYLVNRKLEPDSEKSD</sequence>
<feature type="transmembrane region" description="Helical" evidence="6">
    <location>
        <begin position="283"/>
        <end position="302"/>
    </location>
</feature>
<evidence type="ECO:0000313" key="8">
    <source>
        <dbReference type="EMBL" id="PNR33944.1"/>
    </source>
</evidence>
<dbReference type="Gramene" id="Pp3c19_6070V3.3">
    <property type="protein sequence ID" value="Pp3c19_6070V3.3"/>
    <property type="gene ID" value="Pp3c19_6070"/>
</dbReference>
<dbReference type="OrthoDB" id="1917929at2759"/>
<dbReference type="Pfam" id="PF00892">
    <property type="entry name" value="EamA"/>
    <property type="match status" value="2"/>
</dbReference>
<feature type="transmembrane region" description="Helical" evidence="6">
    <location>
        <begin position="169"/>
        <end position="189"/>
    </location>
</feature>
<organism evidence="8">
    <name type="scientific">Physcomitrium patens</name>
    <name type="common">Spreading-leaved earth moss</name>
    <name type="synonym">Physcomitrella patens</name>
    <dbReference type="NCBI Taxonomy" id="3218"/>
    <lineage>
        <taxon>Eukaryota</taxon>
        <taxon>Viridiplantae</taxon>
        <taxon>Streptophyta</taxon>
        <taxon>Embryophyta</taxon>
        <taxon>Bryophyta</taxon>
        <taxon>Bryophytina</taxon>
        <taxon>Bryopsida</taxon>
        <taxon>Funariidae</taxon>
        <taxon>Funariales</taxon>
        <taxon>Funariaceae</taxon>
        <taxon>Physcomitrium</taxon>
    </lineage>
</organism>
<dbReference type="EnsemblPlants" id="Pp3c19_6070V3.1">
    <property type="protein sequence ID" value="Pp3c19_6070V3.1"/>
    <property type="gene ID" value="Pp3c19_6070"/>
</dbReference>
<dbReference type="EnsemblPlants" id="Pp3c19_6070V3.3">
    <property type="protein sequence ID" value="Pp3c19_6070V3.3"/>
    <property type="gene ID" value="Pp3c19_6070"/>
</dbReference>
<evidence type="ECO:0000313" key="10">
    <source>
        <dbReference type="Proteomes" id="UP000006727"/>
    </source>
</evidence>
<evidence type="ECO:0000256" key="5">
    <source>
        <dbReference type="ARBA" id="ARBA00023136"/>
    </source>
</evidence>
<dbReference type="AlphaFoldDB" id="A0A2K1IXE7"/>
<accession>A0A2K1IXE7</accession>
<keyword evidence="10" id="KW-1185">Reference proteome</keyword>
<dbReference type="PANTHER" id="PTHR32322:SF2">
    <property type="entry name" value="EAMA DOMAIN-CONTAINING PROTEIN"/>
    <property type="match status" value="1"/>
</dbReference>
<feature type="transmembrane region" description="Helical" evidence="6">
    <location>
        <begin position="436"/>
        <end position="453"/>
    </location>
</feature>
<dbReference type="RefSeq" id="XP_024403692.1">
    <property type="nucleotide sequence ID" value="XM_024547924.2"/>
</dbReference>
<dbReference type="SUPFAM" id="SSF103481">
    <property type="entry name" value="Multidrug resistance efflux transporter EmrE"/>
    <property type="match status" value="2"/>
</dbReference>
<dbReference type="RefSeq" id="XP_024403693.1">
    <property type="nucleotide sequence ID" value="XM_024547925.2"/>
</dbReference>
<dbReference type="Gramene" id="Pp3c19_6070V3.1">
    <property type="protein sequence ID" value="Pp3c19_6070V3.1"/>
    <property type="gene ID" value="Pp3c19_6070"/>
</dbReference>
<proteinExistence type="inferred from homology"/>
<dbReference type="PANTHER" id="PTHR32322">
    <property type="entry name" value="INNER MEMBRANE TRANSPORTER"/>
    <property type="match status" value="1"/>
</dbReference>
<dbReference type="InterPro" id="IPR037185">
    <property type="entry name" value="EmrE-like"/>
</dbReference>
<feature type="transmembrane region" description="Helical" evidence="6">
    <location>
        <begin position="406"/>
        <end position="424"/>
    </location>
</feature>
<feature type="domain" description="EamA" evidence="7">
    <location>
        <begin position="337"/>
        <end position="476"/>
    </location>
</feature>
<dbReference type="Proteomes" id="UP000006727">
    <property type="component" value="Chromosome 19"/>
</dbReference>
<dbReference type="InterPro" id="IPR000620">
    <property type="entry name" value="EamA_dom"/>
</dbReference>
<dbReference type="InterPro" id="IPR050638">
    <property type="entry name" value="AA-Vitamin_Transporters"/>
</dbReference>
<feature type="transmembrane region" description="Helical" evidence="6">
    <location>
        <begin position="459"/>
        <end position="476"/>
    </location>
</feature>
<evidence type="ECO:0000256" key="1">
    <source>
        <dbReference type="ARBA" id="ARBA00004141"/>
    </source>
</evidence>
<dbReference type="GeneID" id="112295895"/>
<keyword evidence="5 6" id="KW-0472">Membrane</keyword>
<feature type="transmembrane region" description="Helical" evidence="6">
    <location>
        <begin position="366"/>
        <end position="386"/>
    </location>
</feature>
<evidence type="ECO:0000259" key="7">
    <source>
        <dbReference type="Pfam" id="PF00892"/>
    </source>
</evidence>
<evidence type="ECO:0000256" key="4">
    <source>
        <dbReference type="ARBA" id="ARBA00022989"/>
    </source>
</evidence>
<keyword evidence="3 6" id="KW-0812">Transmembrane</keyword>
<comment type="similarity">
    <text evidence="2">Belongs to the drug/metabolite transporter (DMT) superfamily. Plant drug/metabolite exporter (P-DME) (TC 2.A.7.4) family.</text>
</comment>
<feature type="transmembrane region" description="Helical" evidence="6">
    <location>
        <begin position="195"/>
        <end position="214"/>
    </location>
</feature>
<dbReference type="KEGG" id="ppp:112295895"/>
<dbReference type="Gramene" id="Pp3c19_6070V3.2">
    <property type="protein sequence ID" value="Pp3c19_6070V3.2"/>
    <property type="gene ID" value="Pp3c19_6070"/>
</dbReference>
<evidence type="ECO:0000256" key="2">
    <source>
        <dbReference type="ARBA" id="ARBA00007635"/>
    </source>
</evidence>
<dbReference type="PaxDb" id="3218-PP1S303_23V6.1"/>
<feature type="transmembrane region" description="Helical" evidence="6">
    <location>
        <begin position="340"/>
        <end position="359"/>
    </location>
</feature>
<evidence type="ECO:0000256" key="6">
    <source>
        <dbReference type="SAM" id="Phobius"/>
    </source>
</evidence>